<dbReference type="HOGENOM" id="CLU_2776752_0_0_1"/>
<feature type="region of interest" description="Disordered" evidence="1">
    <location>
        <begin position="1"/>
        <end position="24"/>
    </location>
</feature>
<dbReference type="Proteomes" id="UP000008370">
    <property type="component" value="Unassembled WGS sequence"/>
</dbReference>
<dbReference type="KEGG" id="pco:PHACADRAFT_203005"/>
<accession>K5UFS5</accession>
<dbReference type="AlphaFoldDB" id="K5UFS5"/>
<proteinExistence type="predicted"/>
<feature type="region of interest" description="Disordered" evidence="1">
    <location>
        <begin position="48"/>
        <end position="69"/>
    </location>
</feature>
<name>K5UFS5_PHACS</name>
<dbReference type="GeneID" id="18912047"/>
<keyword evidence="3" id="KW-1185">Reference proteome</keyword>
<protein>
    <submittedName>
        <fullName evidence="2">Uncharacterized protein</fullName>
    </submittedName>
</protein>
<gene>
    <name evidence="2" type="ORF">PHACADRAFT_203005</name>
</gene>
<evidence type="ECO:0000313" key="2">
    <source>
        <dbReference type="EMBL" id="EKM48286.1"/>
    </source>
</evidence>
<dbReference type="RefSeq" id="XP_007403164.1">
    <property type="nucleotide sequence ID" value="XM_007403102.1"/>
</dbReference>
<organism evidence="2 3">
    <name type="scientific">Phanerochaete carnosa (strain HHB-10118-sp)</name>
    <name type="common">White-rot fungus</name>
    <name type="synonym">Peniophora carnosa</name>
    <dbReference type="NCBI Taxonomy" id="650164"/>
    <lineage>
        <taxon>Eukaryota</taxon>
        <taxon>Fungi</taxon>
        <taxon>Dikarya</taxon>
        <taxon>Basidiomycota</taxon>
        <taxon>Agaricomycotina</taxon>
        <taxon>Agaricomycetes</taxon>
        <taxon>Polyporales</taxon>
        <taxon>Phanerochaetaceae</taxon>
        <taxon>Phanerochaete</taxon>
    </lineage>
</organism>
<dbReference type="InParanoid" id="K5UFS5"/>
<evidence type="ECO:0000313" key="3">
    <source>
        <dbReference type="Proteomes" id="UP000008370"/>
    </source>
</evidence>
<reference evidence="2 3" key="1">
    <citation type="journal article" date="2012" name="BMC Genomics">
        <title>Comparative genomics of the white-rot fungi, Phanerochaete carnosa and P. chrysosporium, to elucidate the genetic basis of the distinct wood types they colonize.</title>
        <authorList>
            <person name="Suzuki H."/>
            <person name="MacDonald J."/>
            <person name="Syed K."/>
            <person name="Salamov A."/>
            <person name="Hori C."/>
            <person name="Aerts A."/>
            <person name="Henrissat B."/>
            <person name="Wiebenga A."/>
            <person name="vanKuyk P.A."/>
            <person name="Barry K."/>
            <person name="Lindquist E."/>
            <person name="LaButti K."/>
            <person name="Lapidus A."/>
            <person name="Lucas S."/>
            <person name="Coutinho P."/>
            <person name="Gong Y."/>
            <person name="Samejima M."/>
            <person name="Mahadevan R."/>
            <person name="Abou-Zaid M."/>
            <person name="de Vries R.P."/>
            <person name="Igarashi K."/>
            <person name="Yadav J.S."/>
            <person name="Grigoriev I.V."/>
            <person name="Master E.R."/>
        </authorList>
    </citation>
    <scope>NUCLEOTIDE SEQUENCE [LARGE SCALE GENOMIC DNA]</scope>
    <source>
        <strain evidence="2 3">HHB-10118-sp</strain>
    </source>
</reference>
<dbReference type="EMBL" id="JH931218">
    <property type="protein sequence ID" value="EKM48286.1"/>
    <property type="molecule type" value="Genomic_DNA"/>
</dbReference>
<evidence type="ECO:0000256" key="1">
    <source>
        <dbReference type="SAM" id="MobiDB-lite"/>
    </source>
</evidence>
<sequence length="69" mass="7698">MERKSSSDPESIEVETPPDTWKGWQAVAPADTDVKWEEEGWASAWQAPAEDSWGMQDWAEDTSASVAWG</sequence>